<accession>A0A0K1Q4Z7</accession>
<protein>
    <recommendedName>
        <fullName evidence="3">Glutathione S-transferase</fullName>
    </recommendedName>
</protein>
<dbReference type="SUPFAM" id="SSF47616">
    <property type="entry name" value="GST C-terminal domain-like"/>
    <property type="match status" value="1"/>
</dbReference>
<organism evidence="1 2">
    <name type="scientific">Labilithrix luteola</name>
    <dbReference type="NCBI Taxonomy" id="1391654"/>
    <lineage>
        <taxon>Bacteria</taxon>
        <taxon>Pseudomonadati</taxon>
        <taxon>Myxococcota</taxon>
        <taxon>Polyangia</taxon>
        <taxon>Polyangiales</taxon>
        <taxon>Labilitrichaceae</taxon>
        <taxon>Labilithrix</taxon>
    </lineage>
</organism>
<name>A0A0K1Q4Z7_9BACT</name>
<dbReference type="Proteomes" id="UP000064967">
    <property type="component" value="Chromosome"/>
</dbReference>
<reference evidence="1 2" key="1">
    <citation type="submission" date="2015-08" db="EMBL/GenBank/DDBJ databases">
        <authorList>
            <person name="Babu N.S."/>
            <person name="Beckwith C.J."/>
            <person name="Beseler K.G."/>
            <person name="Brison A."/>
            <person name="Carone J.V."/>
            <person name="Caskin T.P."/>
            <person name="Diamond M."/>
            <person name="Durham M.E."/>
            <person name="Foxe J.M."/>
            <person name="Go M."/>
            <person name="Henderson B.A."/>
            <person name="Jones I.B."/>
            <person name="McGettigan J.A."/>
            <person name="Micheletti S.J."/>
            <person name="Nasrallah M.E."/>
            <person name="Ortiz D."/>
            <person name="Piller C.R."/>
            <person name="Privatt S.R."/>
            <person name="Schneider S.L."/>
            <person name="Sharp S."/>
            <person name="Smith T.C."/>
            <person name="Stanton J.D."/>
            <person name="Ullery H.E."/>
            <person name="Wilson R.J."/>
            <person name="Serrano M.G."/>
            <person name="Buck G."/>
            <person name="Lee V."/>
            <person name="Wang Y."/>
            <person name="Carvalho R."/>
            <person name="Voegtly L."/>
            <person name="Shi R."/>
            <person name="Duckworth R."/>
            <person name="Johnson A."/>
            <person name="Loviza R."/>
            <person name="Walstead R."/>
            <person name="Shah Z."/>
            <person name="Kiflezghi M."/>
            <person name="Wade K."/>
            <person name="Ball S.L."/>
            <person name="Bradley K.W."/>
            <person name="Asai D.J."/>
            <person name="Bowman C.A."/>
            <person name="Russell D.A."/>
            <person name="Pope W.H."/>
            <person name="Jacobs-Sera D."/>
            <person name="Hendrix R.W."/>
            <person name="Hatfull G.F."/>
        </authorList>
    </citation>
    <scope>NUCLEOTIDE SEQUENCE [LARGE SCALE GENOMIC DNA]</scope>
    <source>
        <strain evidence="1 2">DSM 27648</strain>
    </source>
</reference>
<dbReference type="RefSeq" id="WP_146652108.1">
    <property type="nucleotide sequence ID" value="NZ_CP012333.1"/>
</dbReference>
<dbReference type="Gene3D" id="1.20.1050.10">
    <property type="match status" value="1"/>
</dbReference>
<dbReference type="EMBL" id="CP012333">
    <property type="protein sequence ID" value="AKV00911.1"/>
    <property type="molecule type" value="Genomic_DNA"/>
</dbReference>
<dbReference type="Pfam" id="PF13410">
    <property type="entry name" value="GST_C_2"/>
    <property type="match status" value="1"/>
</dbReference>
<dbReference type="AlphaFoldDB" id="A0A0K1Q4Z7"/>
<sequence>MQFVDLETAKAASGLRLVVAGGFPSPWSVAAKAIFQVKKVPFVAVRYRAPGTEICAWTGTYNAPAALYDAEPVRSGWAEILELGERLAPEMPLVPSHPEARARMFGYGHELMGEGGLLWSMRQYAIDAGLASSGEKGFPLVASKYLAPRYGWAEGCGPRARARFHEGLAVLDGLLRSGKPWLLGDTFTALDIYAASAMAVIAPLPEKDCAMLPPLRQTFEWLRGDTGNAITPALLAHRARVHEMHMPLPLDV</sequence>
<dbReference type="STRING" id="1391654.AKJ09_07574"/>
<keyword evidence="2" id="KW-1185">Reference proteome</keyword>
<evidence type="ECO:0000313" key="1">
    <source>
        <dbReference type="EMBL" id="AKV00911.1"/>
    </source>
</evidence>
<dbReference type="InterPro" id="IPR036282">
    <property type="entry name" value="Glutathione-S-Trfase_C_sf"/>
</dbReference>
<dbReference type="KEGG" id="llu:AKJ09_07574"/>
<evidence type="ECO:0000313" key="2">
    <source>
        <dbReference type="Proteomes" id="UP000064967"/>
    </source>
</evidence>
<gene>
    <name evidence="1" type="ORF">AKJ09_07574</name>
</gene>
<proteinExistence type="predicted"/>
<evidence type="ECO:0008006" key="3">
    <source>
        <dbReference type="Google" id="ProtNLM"/>
    </source>
</evidence>
<dbReference type="OrthoDB" id="5516668at2"/>